<organism evidence="4 6">
    <name type="scientific">Didymodactylos carnosus</name>
    <dbReference type="NCBI Taxonomy" id="1234261"/>
    <lineage>
        <taxon>Eukaryota</taxon>
        <taxon>Metazoa</taxon>
        <taxon>Spiralia</taxon>
        <taxon>Gnathifera</taxon>
        <taxon>Rotifera</taxon>
        <taxon>Eurotatoria</taxon>
        <taxon>Bdelloidea</taxon>
        <taxon>Philodinida</taxon>
        <taxon>Philodinidae</taxon>
        <taxon>Didymodactylos</taxon>
    </lineage>
</organism>
<gene>
    <name evidence="4" type="ORF">GPM918_LOCUS11653</name>
    <name evidence="5" type="ORF">SRO942_LOCUS11654</name>
</gene>
<dbReference type="Pfam" id="PF00610">
    <property type="entry name" value="DEP"/>
    <property type="match status" value="1"/>
</dbReference>
<dbReference type="OrthoDB" id="45313at2759"/>
<evidence type="ECO:0000313" key="6">
    <source>
        <dbReference type="Proteomes" id="UP000663829"/>
    </source>
</evidence>
<feature type="transmembrane region" description="Helical" evidence="2">
    <location>
        <begin position="307"/>
        <end position="329"/>
    </location>
</feature>
<dbReference type="Gene3D" id="1.10.10.10">
    <property type="entry name" value="Winged helix-like DNA-binding domain superfamily/Winged helix DNA-binding domain"/>
    <property type="match status" value="1"/>
</dbReference>
<keyword evidence="2" id="KW-0812">Transmembrane</keyword>
<evidence type="ECO:0000256" key="2">
    <source>
        <dbReference type="SAM" id="Phobius"/>
    </source>
</evidence>
<dbReference type="SUPFAM" id="SSF46785">
    <property type="entry name" value="Winged helix' DNA-binding domain"/>
    <property type="match status" value="1"/>
</dbReference>
<dbReference type="Proteomes" id="UP000681722">
    <property type="component" value="Unassembled WGS sequence"/>
</dbReference>
<evidence type="ECO:0000313" key="5">
    <source>
        <dbReference type="EMBL" id="CAF3733803.1"/>
    </source>
</evidence>
<dbReference type="InterPro" id="IPR032751">
    <property type="entry name" value="Fuseless"/>
</dbReference>
<dbReference type="Pfam" id="PF15993">
    <property type="entry name" value="Fuseless"/>
    <property type="match status" value="1"/>
</dbReference>
<feature type="transmembrane region" description="Helical" evidence="2">
    <location>
        <begin position="335"/>
        <end position="353"/>
    </location>
</feature>
<evidence type="ECO:0000256" key="1">
    <source>
        <dbReference type="SAM" id="MobiDB-lite"/>
    </source>
</evidence>
<dbReference type="EMBL" id="CAJOBC010002450">
    <property type="protein sequence ID" value="CAF3733803.1"/>
    <property type="molecule type" value="Genomic_DNA"/>
</dbReference>
<dbReference type="InterPro" id="IPR036388">
    <property type="entry name" value="WH-like_DNA-bd_sf"/>
</dbReference>
<dbReference type="GO" id="GO:0035556">
    <property type="term" value="P:intracellular signal transduction"/>
    <property type="evidence" value="ECO:0007669"/>
    <property type="project" value="InterPro"/>
</dbReference>
<dbReference type="AlphaFoldDB" id="A0A814DIT8"/>
<keyword evidence="6" id="KW-1185">Reference proteome</keyword>
<keyword evidence="2" id="KW-0472">Membrane</keyword>
<feature type="compositionally biased region" description="Polar residues" evidence="1">
    <location>
        <begin position="1"/>
        <end position="24"/>
    </location>
</feature>
<feature type="region of interest" description="Disordered" evidence="1">
    <location>
        <begin position="115"/>
        <end position="140"/>
    </location>
</feature>
<feature type="transmembrane region" description="Helical" evidence="2">
    <location>
        <begin position="462"/>
        <end position="482"/>
    </location>
</feature>
<dbReference type="InterPro" id="IPR000591">
    <property type="entry name" value="DEP_dom"/>
</dbReference>
<feature type="transmembrane region" description="Helical" evidence="2">
    <location>
        <begin position="394"/>
        <end position="413"/>
    </location>
</feature>
<proteinExistence type="predicted"/>
<evidence type="ECO:0000313" key="4">
    <source>
        <dbReference type="EMBL" id="CAF0958982.1"/>
    </source>
</evidence>
<feature type="transmembrane region" description="Helical" evidence="2">
    <location>
        <begin position="227"/>
        <end position="246"/>
    </location>
</feature>
<dbReference type="EMBL" id="CAJNOQ010002450">
    <property type="protein sequence ID" value="CAF0958982.1"/>
    <property type="molecule type" value="Genomic_DNA"/>
</dbReference>
<comment type="caution">
    <text evidence="4">The sequence shown here is derived from an EMBL/GenBank/DDBJ whole genome shotgun (WGS) entry which is preliminary data.</text>
</comment>
<evidence type="ECO:0000259" key="3">
    <source>
        <dbReference type="SMART" id="SM00049"/>
    </source>
</evidence>
<feature type="region of interest" description="Disordered" evidence="1">
    <location>
        <begin position="1"/>
        <end position="37"/>
    </location>
</feature>
<protein>
    <recommendedName>
        <fullName evidence="3">DEP domain-containing protein</fullName>
    </recommendedName>
</protein>
<reference evidence="4" key="1">
    <citation type="submission" date="2021-02" db="EMBL/GenBank/DDBJ databases">
        <authorList>
            <person name="Nowell W R."/>
        </authorList>
    </citation>
    <scope>NUCLEOTIDE SEQUENCE</scope>
</reference>
<dbReference type="PANTHER" id="PTHR35270">
    <property type="entry name" value="FUSELESS, ISOFORM A"/>
    <property type="match status" value="1"/>
</dbReference>
<keyword evidence="2" id="KW-1133">Transmembrane helix</keyword>
<feature type="transmembrane region" description="Helical" evidence="2">
    <location>
        <begin position="502"/>
        <end position="520"/>
    </location>
</feature>
<feature type="transmembrane region" description="Helical" evidence="2">
    <location>
        <begin position="266"/>
        <end position="286"/>
    </location>
</feature>
<accession>A0A814DIT8</accession>
<dbReference type="PANTHER" id="PTHR35270:SF2">
    <property type="entry name" value="FUSELESS, ISOFORM A"/>
    <property type="match status" value="1"/>
</dbReference>
<name>A0A814DIT8_9BILA</name>
<dbReference type="SMART" id="SM00049">
    <property type="entry name" value="DEP"/>
    <property type="match status" value="1"/>
</dbReference>
<feature type="domain" description="DEP" evidence="3">
    <location>
        <begin position="560"/>
        <end position="647"/>
    </location>
</feature>
<sequence>MEPIINISNSANYPSQSFTSSTPNGKDDEDEDEHLRQQQHEHFSKINILTPSTDKFVSSLSIDYCNNEQQRFDVEDKHQHPTPSNIDNIYSSNDQINFYHINEGSHLISIESLNQQQPRENGDDSDDTQSTDDLYTPLTTSPTNKEVLLIQQLPQLQSYINMSNSSSETSLIRPLLGQDQQHTLYCAPSSIGSINTGEIDDINNKNNKDDTTTNSTNSLTTTFRSFIGLYITDMLIAAFIITPLVNIHWRGAWDLIDIHLLPNNPIMSSLASVLFGCVVLYIFYLLQDQLQRLYELYHHTTSAQMMARLYTLIIAFAYINQWRGLWSLLDMTTGVWYYLVIETIVSIIFLLLMKSIYNLNSAPFLIAVDTESYFLIGSRYTYFTRKICQYTFDFILVEFVEAPLLIIAWRGLYNLSDQFIFPESIIISMAVSFLSGYALFFILAFIQIPVVKCLLKYEKKCLHSLISNVFHLLAFVSVVQIWRSLWMVCEQYLNIPGYHHLTLWICFVGAYLVLTFGLSSSSLNGPGGAKDNYIDNGPILLFKFDYFTTLLRWYEIVTSFKSTIKLKRKRVFFKTYQNCFSSTEAVTCMLNILQKHAKSSQENITRSQAVNLLNTFYEAKIFSDVKDDLNVSKKRFVEDDRIYRLLPSTDENVFQSFIQPPDVNKQTTNLSPSPSSVFELMYAYAKQKRKYSFNVLKLFSH</sequence>
<feature type="transmembrane region" description="Helical" evidence="2">
    <location>
        <begin position="425"/>
        <end position="450"/>
    </location>
</feature>
<dbReference type="Proteomes" id="UP000663829">
    <property type="component" value="Unassembled WGS sequence"/>
</dbReference>
<dbReference type="InterPro" id="IPR036390">
    <property type="entry name" value="WH_DNA-bd_sf"/>
</dbReference>